<comment type="caution">
    <text evidence="2">The sequence shown here is derived from an EMBL/GenBank/DDBJ whole genome shotgun (WGS) entry which is preliminary data.</text>
</comment>
<proteinExistence type="predicted"/>
<accession>A0A090QPF9</accession>
<protein>
    <submittedName>
        <fullName evidence="2">Uncharacterized protein</fullName>
    </submittedName>
</protein>
<feature type="chain" id="PRO_5001861956" evidence="1">
    <location>
        <begin position="19"/>
        <end position="122"/>
    </location>
</feature>
<reference evidence="2 3" key="1">
    <citation type="journal article" date="2014" name="Genome Announc.">
        <title>Draft Genome Sequences of Two Vibrionaceae Species, Vibrio ponticus C121 and Photobacterium aphoticum C119, Isolated as Coral Reef Microbiota.</title>
        <authorList>
            <person name="Al-saari N."/>
            <person name="Meirelles P.M."/>
            <person name="Mino S."/>
            <person name="Suda W."/>
            <person name="Oshima K."/>
            <person name="Hattori M."/>
            <person name="Ohkuma M."/>
            <person name="Thompson F.L."/>
            <person name="Gomez-Gil B."/>
            <person name="Sawabe T."/>
            <person name="Sawabe T."/>
        </authorList>
    </citation>
    <scope>NUCLEOTIDE SEQUENCE [LARGE SCALE GENOMIC DNA]</scope>
    <source>
        <strain evidence="2 3">JCM 19237</strain>
    </source>
</reference>
<dbReference type="PROSITE" id="PS51257">
    <property type="entry name" value="PROKAR_LIPOPROTEIN"/>
    <property type="match status" value="1"/>
</dbReference>
<feature type="signal peptide" evidence="1">
    <location>
        <begin position="1"/>
        <end position="18"/>
    </location>
</feature>
<dbReference type="STRING" id="754436.JCM19237_6603"/>
<keyword evidence="1" id="KW-0732">Signal</keyword>
<evidence type="ECO:0000313" key="3">
    <source>
        <dbReference type="Proteomes" id="UP000029227"/>
    </source>
</evidence>
<sequence length="122" mass="13270">MKQHVKALAIGLALFSLAGCGEKLQITATPVKGVETIQYQDAQLDVYCETGICQFDLGANEDIDLQVNMHYTQAKPFEKIEGVSVTGKMGSSVKMLGKNAFQVSLEGKAPPATLQIVDYYRN</sequence>
<dbReference type="Proteomes" id="UP000029227">
    <property type="component" value="Unassembled WGS sequence"/>
</dbReference>
<gene>
    <name evidence="2" type="ORF">JCM19237_6603</name>
</gene>
<evidence type="ECO:0000256" key="1">
    <source>
        <dbReference type="SAM" id="SignalP"/>
    </source>
</evidence>
<organism evidence="2 3">
    <name type="scientific">Photobacterium aphoticum</name>
    <dbReference type="NCBI Taxonomy" id="754436"/>
    <lineage>
        <taxon>Bacteria</taxon>
        <taxon>Pseudomonadati</taxon>
        <taxon>Pseudomonadota</taxon>
        <taxon>Gammaproteobacteria</taxon>
        <taxon>Vibrionales</taxon>
        <taxon>Vibrionaceae</taxon>
        <taxon>Photobacterium</taxon>
    </lineage>
</organism>
<evidence type="ECO:0000313" key="2">
    <source>
        <dbReference type="EMBL" id="GAL03709.1"/>
    </source>
</evidence>
<dbReference type="AlphaFoldDB" id="A0A090QPF9"/>
<name>A0A090QPF9_9GAMM</name>
<dbReference type="eggNOG" id="ENOG5031N4Z">
    <property type="taxonomic scope" value="Bacteria"/>
</dbReference>
<dbReference type="EMBL" id="BBMN01000002">
    <property type="protein sequence ID" value="GAL03709.1"/>
    <property type="molecule type" value="Genomic_DNA"/>
</dbReference>